<protein>
    <submittedName>
        <fullName evidence="4">Spore protein SP21</fullName>
    </submittedName>
</protein>
<dbReference type="OrthoDB" id="9811615at2"/>
<evidence type="ECO:0000259" key="3">
    <source>
        <dbReference type="PROSITE" id="PS01031"/>
    </source>
</evidence>
<dbReference type="RefSeq" id="WP_071545347.1">
    <property type="nucleotide sequence ID" value="NZ_LKAQ01000004.1"/>
</dbReference>
<evidence type="ECO:0000256" key="2">
    <source>
        <dbReference type="RuleBase" id="RU003616"/>
    </source>
</evidence>
<reference evidence="4 5" key="1">
    <citation type="submission" date="2015-09" db="EMBL/GenBank/DDBJ databases">
        <title>Genome of Desulfovibrio dechloracetivorans BerOc1, a mercury methylating strain isolated from highly hydrocarbons and metals contaminated coastal sediments.</title>
        <authorList>
            <person name="Goni Urriza M."/>
            <person name="Gassie C."/>
            <person name="Bouchez O."/>
            <person name="Klopp C."/>
            <person name="Ranchou-Peyruse A."/>
            <person name="Remy G."/>
        </authorList>
    </citation>
    <scope>NUCLEOTIDE SEQUENCE [LARGE SCALE GENOMIC DNA]</scope>
    <source>
        <strain evidence="4 5">BerOc1</strain>
    </source>
</reference>
<dbReference type="Proteomes" id="UP000181901">
    <property type="component" value="Unassembled WGS sequence"/>
</dbReference>
<dbReference type="InterPro" id="IPR008978">
    <property type="entry name" value="HSP20-like_chaperone"/>
</dbReference>
<comment type="caution">
    <text evidence="4">The sequence shown here is derived from an EMBL/GenBank/DDBJ whole genome shotgun (WGS) entry which is preliminary data.</text>
</comment>
<dbReference type="InterPro" id="IPR002068">
    <property type="entry name" value="A-crystallin/Hsp20_dom"/>
</dbReference>
<keyword evidence="5" id="KW-1185">Reference proteome</keyword>
<accession>A0A1J5MTB9</accession>
<evidence type="ECO:0000313" key="4">
    <source>
        <dbReference type="EMBL" id="OIQ49862.1"/>
    </source>
</evidence>
<sequence length="187" mass="20997">MASTKLNPWNWFKREHEQTLPVRRNDPGEGVPASPLDQFHTEFDRMVESMFSGFGFQNPVFRPGAMRSRLRDAALRPKVDVYGTDKEYVVQADLPGVDEKDLSVEIEGDFLVLSAETHSEEKTEEKGYYRVERSSGSFRRVLDLPGDVDRDKISAKLEKGVLCVILPRTGKPEGATRKIAVDGSAPV</sequence>
<comment type="similarity">
    <text evidence="1 2">Belongs to the small heat shock protein (HSP20) family.</text>
</comment>
<dbReference type="PROSITE" id="PS01031">
    <property type="entry name" value="SHSP"/>
    <property type="match status" value="1"/>
</dbReference>
<dbReference type="SUPFAM" id="SSF49764">
    <property type="entry name" value="HSP20-like chaperones"/>
    <property type="match status" value="1"/>
</dbReference>
<organism evidence="4 5">
    <name type="scientific">Pseudodesulfovibrio hydrargyri</name>
    <dbReference type="NCBI Taxonomy" id="2125990"/>
    <lineage>
        <taxon>Bacteria</taxon>
        <taxon>Pseudomonadati</taxon>
        <taxon>Thermodesulfobacteriota</taxon>
        <taxon>Desulfovibrionia</taxon>
        <taxon>Desulfovibrionales</taxon>
        <taxon>Desulfovibrionaceae</taxon>
    </lineage>
</organism>
<evidence type="ECO:0000313" key="5">
    <source>
        <dbReference type="Proteomes" id="UP000181901"/>
    </source>
</evidence>
<dbReference type="CDD" id="cd06464">
    <property type="entry name" value="ACD_sHsps-like"/>
    <property type="match status" value="1"/>
</dbReference>
<dbReference type="Gene3D" id="2.60.40.790">
    <property type="match status" value="1"/>
</dbReference>
<dbReference type="EMBL" id="LKAQ01000004">
    <property type="protein sequence ID" value="OIQ49862.1"/>
    <property type="molecule type" value="Genomic_DNA"/>
</dbReference>
<name>A0A1J5MTB9_9BACT</name>
<dbReference type="Pfam" id="PF00011">
    <property type="entry name" value="HSP20"/>
    <property type="match status" value="1"/>
</dbReference>
<proteinExistence type="inferred from homology"/>
<evidence type="ECO:0000256" key="1">
    <source>
        <dbReference type="PROSITE-ProRule" id="PRU00285"/>
    </source>
</evidence>
<gene>
    <name evidence="4" type="primary">hspA_3</name>
    <name evidence="4" type="ORF">BerOc1_01790</name>
</gene>
<dbReference type="AlphaFoldDB" id="A0A1J5MTB9"/>
<dbReference type="PANTHER" id="PTHR11527">
    <property type="entry name" value="HEAT-SHOCK PROTEIN 20 FAMILY MEMBER"/>
    <property type="match status" value="1"/>
</dbReference>
<dbReference type="InterPro" id="IPR031107">
    <property type="entry name" value="Small_HSP"/>
</dbReference>
<feature type="domain" description="SHSP" evidence="3">
    <location>
        <begin position="70"/>
        <end position="184"/>
    </location>
</feature>